<feature type="coiled-coil region" evidence="1">
    <location>
        <begin position="15"/>
        <end position="93"/>
    </location>
</feature>
<dbReference type="InterPro" id="IPR024836">
    <property type="entry name" value="JAKMIP"/>
</dbReference>
<dbReference type="GO" id="GO:0008017">
    <property type="term" value="F:microtubule binding"/>
    <property type="evidence" value="ECO:0007669"/>
    <property type="project" value="InterPro"/>
</dbReference>
<dbReference type="AlphaFoldDB" id="A0A851Y2J8"/>
<evidence type="ECO:0000256" key="1">
    <source>
        <dbReference type="SAM" id="Coils"/>
    </source>
</evidence>
<reference evidence="2" key="1">
    <citation type="submission" date="2019-09" db="EMBL/GenBank/DDBJ databases">
        <title>Bird 10,000 Genomes (B10K) Project - Family phase.</title>
        <authorList>
            <person name="Zhang G."/>
        </authorList>
    </citation>
    <scope>NUCLEOTIDE SEQUENCE</scope>
    <source>
        <strain evidence="2">B10K-DU-025-06</strain>
        <tissue evidence="2">Mixed tissue sample</tissue>
    </source>
</reference>
<organism evidence="2 3">
    <name type="scientific">Eolophus roseicapilla</name>
    <name type="common">Galah cockatoo</name>
    <name type="synonym">Cacatua roseicapilla</name>
    <dbReference type="NCBI Taxonomy" id="176039"/>
    <lineage>
        <taxon>Eukaryota</taxon>
        <taxon>Metazoa</taxon>
        <taxon>Chordata</taxon>
        <taxon>Craniata</taxon>
        <taxon>Vertebrata</taxon>
        <taxon>Euteleostomi</taxon>
        <taxon>Archelosauria</taxon>
        <taxon>Archosauria</taxon>
        <taxon>Dinosauria</taxon>
        <taxon>Saurischia</taxon>
        <taxon>Theropoda</taxon>
        <taxon>Coelurosauria</taxon>
        <taxon>Aves</taxon>
        <taxon>Neognathae</taxon>
        <taxon>Neoaves</taxon>
        <taxon>Telluraves</taxon>
        <taxon>Australaves</taxon>
        <taxon>Psittaciformes</taxon>
        <taxon>Cacatuidae</taxon>
        <taxon>Eolophus</taxon>
    </lineage>
</organism>
<dbReference type="GO" id="GO:0050811">
    <property type="term" value="F:GABA receptor binding"/>
    <property type="evidence" value="ECO:0007669"/>
    <property type="project" value="TreeGrafter"/>
</dbReference>
<sequence>SKKSRAKGEKSDMEIEALQAANEELRTKLTNIQIEFQQEKSKVGKLREKIQEVKQEREQEQHKHTAYISELKAKLHEEKMKELQSVRELLIRQHEQEVARMVKIKDGEIQRLQSTVNVLRDGAADKVKTALLSEAKEEARKAFDGERLKLQQEILELKSGKKQLEEALNNIMQADKMKAADLRMAYQSHQDEINRIKRECEREIRRLPILNLRNLLVKPCYQIMDNKIFLKGNLIYLYVFDVKEQHLDERDVRRFQLKIAELNAVIRKLEDRNTLLADERNELLKRCRETESQLKPLVEKNKRMSKKNDDMMQCIQRMEEKIKNLSRENVELLSAQPVLKRHTSLNDLSSTREEQEIEFLRLQVKEQQHVIDDLTV</sequence>
<gene>
    <name evidence="2" type="primary">Jakmip1</name>
    <name evidence="2" type="ORF">EOLROS_R01269</name>
</gene>
<protein>
    <submittedName>
        <fullName evidence="2">JKIP1 protein</fullName>
    </submittedName>
</protein>
<proteinExistence type="predicted"/>
<keyword evidence="1" id="KW-0175">Coiled coil</keyword>
<name>A0A851Y2J8_EOLRO</name>
<feature type="non-terminal residue" evidence="2">
    <location>
        <position position="1"/>
    </location>
</feature>
<feature type="coiled-coil region" evidence="1">
    <location>
        <begin position="147"/>
        <end position="206"/>
    </location>
</feature>
<dbReference type="GO" id="GO:0019900">
    <property type="term" value="F:kinase binding"/>
    <property type="evidence" value="ECO:0007669"/>
    <property type="project" value="InterPro"/>
</dbReference>
<dbReference type="PANTHER" id="PTHR18935:SF6">
    <property type="entry name" value="JANUS KINASE AND MICROTUBULE-INTERACTING PROTEIN 1"/>
    <property type="match status" value="1"/>
</dbReference>
<evidence type="ECO:0000313" key="2">
    <source>
        <dbReference type="EMBL" id="NXD71875.1"/>
    </source>
</evidence>
<dbReference type="EMBL" id="WBNI01001544">
    <property type="protein sequence ID" value="NXD71875.1"/>
    <property type="molecule type" value="Genomic_DNA"/>
</dbReference>
<evidence type="ECO:0000313" key="3">
    <source>
        <dbReference type="Proteomes" id="UP000637704"/>
    </source>
</evidence>
<dbReference type="Proteomes" id="UP000637704">
    <property type="component" value="Unassembled WGS sequence"/>
</dbReference>
<keyword evidence="3" id="KW-1185">Reference proteome</keyword>
<accession>A0A851Y2J8</accession>
<comment type="caution">
    <text evidence="2">The sequence shown here is derived from an EMBL/GenBank/DDBJ whole genome shotgun (WGS) entry which is preliminary data.</text>
</comment>
<dbReference type="PANTHER" id="PTHR18935">
    <property type="entry name" value="GOLGIN SUBFAMILY A MEMBER 4-LIKE ISOFORM X1"/>
    <property type="match status" value="1"/>
</dbReference>
<feature type="non-terminal residue" evidence="2">
    <location>
        <position position="376"/>
    </location>
</feature>
<feature type="coiled-coil region" evidence="1">
    <location>
        <begin position="252"/>
        <end position="335"/>
    </location>
</feature>